<dbReference type="PANTHER" id="PTHR43899:SF13">
    <property type="entry name" value="RH59310P"/>
    <property type="match status" value="1"/>
</dbReference>
<organism evidence="4 5">
    <name type="scientific">Sphaeroforma arctica JP610</name>
    <dbReference type="NCBI Taxonomy" id="667725"/>
    <lineage>
        <taxon>Eukaryota</taxon>
        <taxon>Ichthyosporea</taxon>
        <taxon>Ichthyophonida</taxon>
        <taxon>Sphaeroforma</taxon>
    </lineage>
</organism>
<evidence type="ECO:0000256" key="3">
    <source>
        <dbReference type="RuleBase" id="RU000363"/>
    </source>
</evidence>
<dbReference type="PRINTS" id="PR00080">
    <property type="entry name" value="SDRFAMILY"/>
</dbReference>
<keyword evidence="5" id="KW-1185">Reference proteome</keyword>
<evidence type="ECO:0000256" key="1">
    <source>
        <dbReference type="ARBA" id="ARBA00006484"/>
    </source>
</evidence>
<dbReference type="Proteomes" id="UP000054560">
    <property type="component" value="Unassembled WGS sequence"/>
</dbReference>
<dbReference type="Pfam" id="PF00106">
    <property type="entry name" value="adh_short"/>
    <property type="match status" value="1"/>
</dbReference>
<dbReference type="InterPro" id="IPR036291">
    <property type="entry name" value="NAD(P)-bd_dom_sf"/>
</dbReference>
<dbReference type="STRING" id="667725.A0A0L0FDN6"/>
<dbReference type="RefSeq" id="XP_014148463.1">
    <property type="nucleotide sequence ID" value="XM_014292988.1"/>
</dbReference>
<gene>
    <name evidence="4" type="ORF">SARC_12898</name>
</gene>
<evidence type="ECO:0000313" key="5">
    <source>
        <dbReference type="Proteomes" id="UP000054560"/>
    </source>
</evidence>
<dbReference type="OrthoDB" id="5545019at2759"/>
<name>A0A0L0FDN6_9EUKA</name>
<dbReference type="GO" id="GO:0005783">
    <property type="term" value="C:endoplasmic reticulum"/>
    <property type="evidence" value="ECO:0007669"/>
    <property type="project" value="TreeGrafter"/>
</dbReference>
<dbReference type="SUPFAM" id="SSF51735">
    <property type="entry name" value="NAD(P)-binding Rossmann-fold domains"/>
    <property type="match status" value="1"/>
</dbReference>
<comment type="similarity">
    <text evidence="1 3">Belongs to the short-chain dehydrogenases/reductases (SDR) family.</text>
</comment>
<evidence type="ECO:0000256" key="2">
    <source>
        <dbReference type="ARBA" id="ARBA00023002"/>
    </source>
</evidence>
<protein>
    <recommendedName>
        <fullName evidence="6">Estradiol 17-beta-dehydrogenase 12</fullName>
    </recommendedName>
</protein>
<dbReference type="PANTHER" id="PTHR43899">
    <property type="entry name" value="RH59310P"/>
    <property type="match status" value="1"/>
</dbReference>
<dbReference type="EMBL" id="KQ244284">
    <property type="protein sequence ID" value="KNC74561.1"/>
    <property type="molecule type" value="Genomic_DNA"/>
</dbReference>
<dbReference type="eggNOG" id="KOG1014">
    <property type="taxonomic scope" value="Eukaryota"/>
</dbReference>
<dbReference type="AlphaFoldDB" id="A0A0L0FDN6"/>
<keyword evidence="2" id="KW-0560">Oxidoreductase</keyword>
<dbReference type="Gene3D" id="3.40.50.720">
    <property type="entry name" value="NAD(P)-binding Rossmann-like Domain"/>
    <property type="match status" value="1"/>
</dbReference>
<dbReference type="PRINTS" id="PR00081">
    <property type="entry name" value="GDHRDH"/>
</dbReference>
<dbReference type="GeneID" id="25913402"/>
<dbReference type="GO" id="GO:0016491">
    <property type="term" value="F:oxidoreductase activity"/>
    <property type="evidence" value="ECO:0007669"/>
    <property type="project" value="UniProtKB-KW"/>
</dbReference>
<evidence type="ECO:0000313" key="4">
    <source>
        <dbReference type="EMBL" id="KNC74561.1"/>
    </source>
</evidence>
<reference evidence="4 5" key="1">
    <citation type="submission" date="2011-02" db="EMBL/GenBank/DDBJ databases">
        <title>The Genome Sequence of Sphaeroforma arctica JP610.</title>
        <authorList>
            <consortium name="The Broad Institute Genome Sequencing Platform"/>
            <person name="Russ C."/>
            <person name="Cuomo C."/>
            <person name="Young S.K."/>
            <person name="Zeng Q."/>
            <person name="Gargeya S."/>
            <person name="Alvarado L."/>
            <person name="Berlin A."/>
            <person name="Chapman S.B."/>
            <person name="Chen Z."/>
            <person name="Freedman E."/>
            <person name="Gellesch M."/>
            <person name="Goldberg J."/>
            <person name="Griggs A."/>
            <person name="Gujja S."/>
            <person name="Heilman E."/>
            <person name="Heiman D."/>
            <person name="Howarth C."/>
            <person name="Mehta T."/>
            <person name="Neiman D."/>
            <person name="Pearson M."/>
            <person name="Roberts A."/>
            <person name="Saif S."/>
            <person name="Shea T."/>
            <person name="Shenoy N."/>
            <person name="Sisk P."/>
            <person name="Stolte C."/>
            <person name="Sykes S."/>
            <person name="White J."/>
            <person name="Yandava C."/>
            <person name="Burger G."/>
            <person name="Gray M.W."/>
            <person name="Holland P.W.H."/>
            <person name="King N."/>
            <person name="Lang F.B.F."/>
            <person name="Roger A.J."/>
            <person name="Ruiz-Trillo I."/>
            <person name="Haas B."/>
            <person name="Nusbaum C."/>
            <person name="Birren B."/>
        </authorList>
    </citation>
    <scope>NUCLEOTIDE SEQUENCE [LARGE SCALE GENOMIC DNA]</scope>
    <source>
        <strain evidence="4 5">JP610</strain>
    </source>
</reference>
<accession>A0A0L0FDN6</accession>
<dbReference type="PIRSF" id="PIRSF000126">
    <property type="entry name" value="11-beta-HSD1"/>
    <property type="match status" value="1"/>
</dbReference>
<dbReference type="InterPro" id="IPR002347">
    <property type="entry name" value="SDR_fam"/>
</dbReference>
<dbReference type="CDD" id="cd05356">
    <property type="entry name" value="17beta-HSD1_like_SDR_c"/>
    <property type="match status" value="1"/>
</dbReference>
<dbReference type="InterPro" id="IPR051019">
    <property type="entry name" value="VLCFA-Steroid_DH"/>
</dbReference>
<sequence length="214" mass="23571">MSKVVAADLYNVDASVATIKAATEGMDVGILVNNVGVSYDYPCLFHDVSDERVDQLVKLNMESLTKITRAVLPGMAERRRGAIVNVSSASGMMATPLLTAYSASKAYVDFFSRGLNTEYQHLGVQVQSLMPLYVTSKLSKIRKPTLFVPTPEAFCKSAVRMIGYERRTTGYWSHQLQVGALGFLPESIQESLLLYLNRGINKAALKKIAKNKNQ</sequence>
<evidence type="ECO:0008006" key="6">
    <source>
        <dbReference type="Google" id="ProtNLM"/>
    </source>
</evidence>
<proteinExistence type="inferred from homology"/>